<evidence type="ECO:0000256" key="1">
    <source>
        <dbReference type="SAM" id="MobiDB-lite"/>
    </source>
</evidence>
<evidence type="ECO:0000256" key="2">
    <source>
        <dbReference type="SAM" id="Phobius"/>
    </source>
</evidence>
<feature type="transmembrane region" description="Helical" evidence="2">
    <location>
        <begin position="187"/>
        <end position="211"/>
    </location>
</feature>
<dbReference type="Proteomes" id="UP001444661">
    <property type="component" value="Unassembled WGS sequence"/>
</dbReference>
<keyword evidence="2" id="KW-0472">Membrane</keyword>
<name>A0ABR1U012_9PEZI</name>
<keyword evidence="2" id="KW-0812">Transmembrane</keyword>
<feature type="chain" id="PRO_5045476748" evidence="3">
    <location>
        <begin position="23"/>
        <end position="265"/>
    </location>
</feature>
<sequence length="265" mass="27976">MTTRMILWLLPLWISLLATASAADDSKTCYRRDGSFGSDGSKWRPCDPGAKSSPCCGEKDFCMDNGLCLNADGNQLLTVQGCTTSSWDECIDICKDQRDSNGYAKVWMCDMGAEGDNVKYCCGDYGCCNQSTSIKSISIAKVVFRPPQAAAAASASSSSTSTSASALNNNPNQSAHENSSSSNNTQALAIGLGVGIPMGLALLGGIVFLGLQVRKWTAAKEAQRATVGGGSGGVDHAQDMKQYEEPHSVLQRQELHADLRGAELG</sequence>
<evidence type="ECO:0000313" key="5">
    <source>
        <dbReference type="Proteomes" id="UP001444661"/>
    </source>
</evidence>
<organism evidence="4 5">
    <name type="scientific">Apiospora rasikravindrae</name>
    <dbReference type="NCBI Taxonomy" id="990691"/>
    <lineage>
        <taxon>Eukaryota</taxon>
        <taxon>Fungi</taxon>
        <taxon>Dikarya</taxon>
        <taxon>Ascomycota</taxon>
        <taxon>Pezizomycotina</taxon>
        <taxon>Sordariomycetes</taxon>
        <taxon>Xylariomycetidae</taxon>
        <taxon>Amphisphaeriales</taxon>
        <taxon>Apiosporaceae</taxon>
        <taxon>Apiospora</taxon>
    </lineage>
</organism>
<keyword evidence="3" id="KW-0732">Signal</keyword>
<gene>
    <name evidence="4" type="ORF">PG993_003609</name>
</gene>
<keyword evidence="5" id="KW-1185">Reference proteome</keyword>
<feature type="signal peptide" evidence="3">
    <location>
        <begin position="1"/>
        <end position="22"/>
    </location>
</feature>
<feature type="compositionally biased region" description="Polar residues" evidence="1">
    <location>
        <begin position="167"/>
        <end position="182"/>
    </location>
</feature>
<protein>
    <submittedName>
        <fullName evidence="4">Uncharacterized protein</fullName>
    </submittedName>
</protein>
<comment type="caution">
    <text evidence="4">The sequence shown here is derived from an EMBL/GenBank/DDBJ whole genome shotgun (WGS) entry which is preliminary data.</text>
</comment>
<dbReference type="EMBL" id="JAQQWK010000002">
    <property type="protein sequence ID" value="KAK8052224.1"/>
    <property type="molecule type" value="Genomic_DNA"/>
</dbReference>
<reference evidence="4 5" key="1">
    <citation type="submission" date="2023-01" db="EMBL/GenBank/DDBJ databases">
        <title>Analysis of 21 Apiospora genomes using comparative genomics revels a genus with tremendous synthesis potential of carbohydrate active enzymes and secondary metabolites.</title>
        <authorList>
            <person name="Sorensen T."/>
        </authorList>
    </citation>
    <scope>NUCLEOTIDE SEQUENCE [LARGE SCALE GENOMIC DNA]</scope>
    <source>
        <strain evidence="4 5">CBS 33761</strain>
    </source>
</reference>
<evidence type="ECO:0000313" key="4">
    <source>
        <dbReference type="EMBL" id="KAK8052224.1"/>
    </source>
</evidence>
<evidence type="ECO:0000256" key="3">
    <source>
        <dbReference type="SAM" id="SignalP"/>
    </source>
</evidence>
<feature type="compositionally biased region" description="Low complexity" evidence="1">
    <location>
        <begin position="154"/>
        <end position="166"/>
    </location>
</feature>
<keyword evidence="2" id="KW-1133">Transmembrane helix</keyword>
<proteinExistence type="predicted"/>
<feature type="region of interest" description="Disordered" evidence="1">
    <location>
        <begin position="154"/>
        <end position="182"/>
    </location>
</feature>
<accession>A0ABR1U012</accession>